<comment type="similarity">
    <text evidence="1">Belongs to the glycosyltransferase 2 family.</text>
</comment>
<reference evidence="5" key="1">
    <citation type="submission" date="2016-06" db="EMBL/GenBank/DDBJ databases">
        <title>Pandoraea oxalativorans DSM 23570 Genome Sequencing.</title>
        <authorList>
            <person name="Ee R."/>
            <person name="Lim Y.-L."/>
            <person name="Yong D."/>
            <person name="Yin W.-F."/>
            <person name="Chan K.-G."/>
        </authorList>
    </citation>
    <scope>NUCLEOTIDE SEQUENCE</scope>
    <source>
        <strain evidence="5">DSM 23570</strain>
    </source>
</reference>
<dbReference type="Pfam" id="PF00535">
    <property type="entry name" value="Glycos_transf_2"/>
    <property type="match status" value="1"/>
</dbReference>
<evidence type="ECO:0000256" key="2">
    <source>
        <dbReference type="ARBA" id="ARBA00022676"/>
    </source>
</evidence>
<name>A0A0E3YC28_9BURK</name>
<dbReference type="PANTHER" id="PTHR43179:SF12">
    <property type="entry name" value="GALACTOFURANOSYLTRANSFERASE GLFT2"/>
    <property type="match status" value="1"/>
</dbReference>
<dbReference type="EMBL" id="CP011253">
    <property type="protein sequence ID" value="AKC70792.1"/>
    <property type="molecule type" value="Genomic_DNA"/>
</dbReference>
<dbReference type="Proteomes" id="UP000035050">
    <property type="component" value="Chromosome"/>
</dbReference>
<accession>A0A0E3YC28</accession>
<sequence>MVSCPALSATPARVTTSRDPRLTVVVLSYRRPFELRRTLRRLVSLPERPAIVVVDNGSGPALANMVRAQFPNVTLLRSTDNLGACARNIGVRQAGTPYVAFCDDDTWWEPGSLCLAADCLDKHTHIGAMTARVLVGVERREDDTSRRMRRSPLEKFPRQPGPTILGMLAGATVFRKSAFVSGGGYHPKFFLGGEESLLALDIASRGWTLVYSDQLTVHHYPSLVRDVPARRATLARNAVWTAWLRFPLGAALRQTWRLAPKVWREAGGMAGWVRTLKGLPWTMRERTVIPKRVEAMRRRVEADEAESTAPISAT</sequence>
<dbReference type="InterPro" id="IPR029044">
    <property type="entry name" value="Nucleotide-diphossugar_trans"/>
</dbReference>
<organism evidence="5 6">
    <name type="scientific">Pandoraea oxalativorans</name>
    <dbReference type="NCBI Taxonomy" id="573737"/>
    <lineage>
        <taxon>Bacteria</taxon>
        <taxon>Pseudomonadati</taxon>
        <taxon>Pseudomonadota</taxon>
        <taxon>Betaproteobacteria</taxon>
        <taxon>Burkholderiales</taxon>
        <taxon>Burkholderiaceae</taxon>
        <taxon>Pandoraea</taxon>
    </lineage>
</organism>
<dbReference type="InterPro" id="IPR001173">
    <property type="entry name" value="Glyco_trans_2-like"/>
</dbReference>
<dbReference type="HOGENOM" id="CLU_060110_0_0_4"/>
<gene>
    <name evidence="5" type="ORF">MB84_16875</name>
</gene>
<keyword evidence="3 5" id="KW-0808">Transferase</keyword>
<dbReference type="PANTHER" id="PTHR43179">
    <property type="entry name" value="RHAMNOSYLTRANSFERASE WBBL"/>
    <property type="match status" value="1"/>
</dbReference>
<feature type="domain" description="Glycosyltransferase 2-like" evidence="4">
    <location>
        <begin position="23"/>
        <end position="179"/>
    </location>
</feature>
<dbReference type="RefSeq" id="WP_046291973.1">
    <property type="nucleotide sequence ID" value="NZ_CP011253.3"/>
</dbReference>
<dbReference type="OrthoDB" id="9787979at2"/>
<dbReference type="AlphaFoldDB" id="A0A0E3YC28"/>
<dbReference type="KEGG" id="pox:MB84_16875"/>
<dbReference type="PATRIC" id="fig|573737.6.peg.4315"/>
<dbReference type="GO" id="GO:0016757">
    <property type="term" value="F:glycosyltransferase activity"/>
    <property type="evidence" value="ECO:0007669"/>
    <property type="project" value="UniProtKB-KW"/>
</dbReference>
<evidence type="ECO:0000259" key="4">
    <source>
        <dbReference type="Pfam" id="PF00535"/>
    </source>
</evidence>
<dbReference type="SUPFAM" id="SSF53448">
    <property type="entry name" value="Nucleotide-diphospho-sugar transferases"/>
    <property type="match status" value="1"/>
</dbReference>
<evidence type="ECO:0000256" key="1">
    <source>
        <dbReference type="ARBA" id="ARBA00006739"/>
    </source>
</evidence>
<proteinExistence type="inferred from homology"/>
<evidence type="ECO:0000313" key="6">
    <source>
        <dbReference type="Proteomes" id="UP000035050"/>
    </source>
</evidence>
<evidence type="ECO:0000313" key="5">
    <source>
        <dbReference type="EMBL" id="AKC70792.1"/>
    </source>
</evidence>
<evidence type="ECO:0000256" key="3">
    <source>
        <dbReference type="ARBA" id="ARBA00022679"/>
    </source>
</evidence>
<keyword evidence="6" id="KW-1185">Reference proteome</keyword>
<keyword evidence="2" id="KW-0328">Glycosyltransferase</keyword>
<dbReference type="Gene3D" id="3.90.550.10">
    <property type="entry name" value="Spore Coat Polysaccharide Biosynthesis Protein SpsA, Chain A"/>
    <property type="match status" value="1"/>
</dbReference>
<protein>
    <submittedName>
        <fullName evidence="5">Glycosyl transferase</fullName>
    </submittedName>
</protein>